<dbReference type="Gene3D" id="3.40.50.2300">
    <property type="match status" value="1"/>
</dbReference>
<dbReference type="Gene3D" id="2.40.50.40">
    <property type="match status" value="1"/>
</dbReference>
<dbReference type="PROSITE" id="PS50110">
    <property type="entry name" value="RESPONSE_REGULATORY"/>
    <property type="match status" value="1"/>
</dbReference>
<dbReference type="PROSITE" id="PS50930">
    <property type="entry name" value="HTH_LYTTR"/>
    <property type="match status" value="1"/>
</dbReference>
<protein>
    <recommendedName>
        <fullName evidence="1">Stage 0 sporulation protein A homolog</fullName>
    </recommendedName>
</protein>
<dbReference type="InterPro" id="IPR001789">
    <property type="entry name" value="Sig_transdc_resp-reg_receiver"/>
</dbReference>
<keyword evidence="4" id="KW-1185">Reference proteome</keyword>
<dbReference type="KEGG" id="cace:CACET_c34800"/>
<dbReference type="InterPro" id="IPR007492">
    <property type="entry name" value="LytTR_DNA-bd_dom"/>
</dbReference>
<dbReference type="SMART" id="SM00850">
    <property type="entry name" value="LytTR"/>
    <property type="match status" value="1"/>
</dbReference>
<dbReference type="Gene3D" id="2.20.25.10">
    <property type="match status" value="1"/>
</dbReference>
<organism evidence="3 4">
    <name type="scientific">Clostridium aceticum</name>
    <dbReference type="NCBI Taxonomy" id="84022"/>
    <lineage>
        <taxon>Bacteria</taxon>
        <taxon>Bacillati</taxon>
        <taxon>Bacillota</taxon>
        <taxon>Clostridia</taxon>
        <taxon>Eubacteriales</taxon>
        <taxon>Clostridiaceae</taxon>
        <taxon>Clostridium</taxon>
    </lineage>
</organism>
<accession>A0A0D8I5E6</accession>
<dbReference type="GO" id="GO:0000156">
    <property type="term" value="F:phosphorelay response regulator activity"/>
    <property type="evidence" value="ECO:0007669"/>
    <property type="project" value="InterPro"/>
</dbReference>
<dbReference type="STRING" id="84022.CACET_c34800"/>
<dbReference type="Pfam" id="PF04397">
    <property type="entry name" value="LytTR"/>
    <property type="match status" value="1"/>
</dbReference>
<dbReference type="AlphaFoldDB" id="A0A0D8I5E6"/>
<dbReference type="PATRIC" id="fig|84022.5.peg.2636"/>
<dbReference type="OrthoDB" id="9809318at2"/>
<dbReference type="Proteomes" id="UP000035704">
    <property type="component" value="Chromosome"/>
</dbReference>
<dbReference type="PANTHER" id="PTHR37299:SF1">
    <property type="entry name" value="STAGE 0 SPORULATION PROTEIN A HOMOLOG"/>
    <property type="match status" value="1"/>
</dbReference>
<dbReference type="InterPro" id="IPR011006">
    <property type="entry name" value="CheY-like_superfamily"/>
</dbReference>
<dbReference type="SUPFAM" id="SSF52172">
    <property type="entry name" value="CheY-like"/>
    <property type="match status" value="1"/>
</dbReference>
<dbReference type="EMBL" id="CP009687">
    <property type="protein sequence ID" value="AKL96923.1"/>
    <property type="molecule type" value="Genomic_DNA"/>
</dbReference>
<comment type="function">
    <text evidence="2">May play the central regulatory role in sporulation. It may be an element of the effector pathway responsible for the activation of sporulation genes in response to nutritional stress. Spo0A may act in concert with spo0H (a sigma factor) to control the expression of some genes that are critical to the sporulation process.</text>
</comment>
<dbReference type="SMART" id="SM00448">
    <property type="entry name" value="REC"/>
    <property type="match status" value="1"/>
</dbReference>
<reference evidence="3 4" key="1">
    <citation type="submission" date="2014-10" db="EMBL/GenBank/DDBJ databases">
        <title>Genome sequence of Clostridium aceticum DSM 1496.</title>
        <authorList>
            <person name="Poehlein A."/>
            <person name="Schiel-Bengelsdorf B."/>
            <person name="Gottschalk G."/>
            <person name="Duerre P."/>
            <person name="Daniel R."/>
        </authorList>
    </citation>
    <scope>NUCLEOTIDE SEQUENCE [LARGE SCALE GENOMIC DNA]</scope>
    <source>
        <strain evidence="3 4">DSM 1496</strain>
    </source>
</reference>
<gene>
    <name evidence="3" type="primary">lytT2</name>
    <name evidence="3" type="ORF">CACET_c34800</name>
</gene>
<evidence type="ECO:0000313" key="3">
    <source>
        <dbReference type="EMBL" id="AKL96923.1"/>
    </source>
</evidence>
<evidence type="ECO:0000256" key="2">
    <source>
        <dbReference type="ARBA" id="ARBA00024867"/>
    </source>
</evidence>
<dbReference type="RefSeq" id="WP_044826471.1">
    <property type="nucleotide sequence ID" value="NZ_CP009687.1"/>
</dbReference>
<proteinExistence type="predicted"/>
<dbReference type="Pfam" id="PF00072">
    <property type="entry name" value="Response_reg"/>
    <property type="match status" value="1"/>
</dbReference>
<dbReference type="InterPro" id="IPR046947">
    <property type="entry name" value="LytR-like"/>
</dbReference>
<name>A0A0D8I5E6_9CLOT</name>
<evidence type="ECO:0000313" key="4">
    <source>
        <dbReference type="Proteomes" id="UP000035704"/>
    </source>
</evidence>
<evidence type="ECO:0000256" key="1">
    <source>
        <dbReference type="ARBA" id="ARBA00018672"/>
    </source>
</evidence>
<dbReference type="PANTHER" id="PTHR37299">
    <property type="entry name" value="TRANSCRIPTIONAL REGULATOR-RELATED"/>
    <property type="match status" value="1"/>
</dbReference>
<sequence>MDKLKALLVDDEAPAREELKYLLSRNKDVEIIKDVDNLEDAIIALNTHQIDIIFLDIQINNDNGIEFAEIIKSREVAIIFATAYDQYAVEAFSLNAVDYLLKPFSQERVNQSVNKAIKRITEDNKPKRVLKKFTFWKGDKMVVVAPEDILYLTVDDRKVIVETTKGTLTDAGPLLTTYEKLDPSLFIRTHRSYIVNLEKIEEIIPWFNNTYILKMIGLKDKEIPVSRSYLQEFKKVIGVM</sequence>
<dbReference type="GO" id="GO:0003677">
    <property type="term" value="F:DNA binding"/>
    <property type="evidence" value="ECO:0007669"/>
    <property type="project" value="InterPro"/>
</dbReference>